<feature type="region of interest" description="Disordered" evidence="1">
    <location>
        <begin position="36"/>
        <end position="59"/>
    </location>
</feature>
<evidence type="ECO:0000256" key="1">
    <source>
        <dbReference type="SAM" id="MobiDB-lite"/>
    </source>
</evidence>
<evidence type="ECO:0000313" key="2">
    <source>
        <dbReference type="EMBL" id="KAK4500800.1"/>
    </source>
</evidence>
<gene>
    <name evidence="2" type="ORF">PRZ48_008992</name>
</gene>
<reference evidence="2 3" key="1">
    <citation type="journal article" date="2023" name="G3 (Bethesda)">
        <title>A chromosome-level genome assembly of Zasmidium syzygii isolated from banana leaves.</title>
        <authorList>
            <person name="van Westerhoven A.C."/>
            <person name="Mehrabi R."/>
            <person name="Talebi R."/>
            <person name="Steentjes M.B.F."/>
            <person name="Corcolon B."/>
            <person name="Chong P.A."/>
            <person name="Kema G.H.J."/>
            <person name="Seidl M.F."/>
        </authorList>
    </citation>
    <scope>NUCLEOTIDE SEQUENCE [LARGE SCALE GENOMIC DNA]</scope>
    <source>
        <strain evidence="2 3">P124</strain>
    </source>
</reference>
<comment type="caution">
    <text evidence="2">The sequence shown here is derived from an EMBL/GenBank/DDBJ whole genome shotgun (WGS) entry which is preliminary data.</text>
</comment>
<name>A0ABR0EHQ2_ZASCE</name>
<dbReference type="EMBL" id="JAXOVC010000006">
    <property type="protein sequence ID" value="KAK4500800.1"/>
    <property type="molecule type" value="Genomic_DNA"/>
</dbReference>
<organism evidence="2 3">
    <name type="scientific">Zasmidium cellare</name>
    <name type="common">Wine cellar mold</name>
    <name type="synonym">Racodium cellare</name>
    <dbReference type="NCBI Taxonomy" id="395010"/>
    <lineage>
        <taxon>Eukaryota</taxon>
        <taxon>Fungi</taxon>
        <taxon>Dikarya</taxon>
        <taxon>Ascomycota</taxon>
        <taxon>Pezizomycotina</taxon>
        <taxon>Dothideomycetes</taxon>
        <taxon>Dothideomycetidae</taxon>
        <taxon>Mycosphaerellales</taxon>
        <taxon>Mycosphaerellaceae</taxon>
        <taxon>Zasmidium</taxon>
    </lineage>
</organism>
<evidence type="ECO:0000313" key="3">
    <source>
        <dbReference type="Proteomes" id="UP001305779"/>
    </source>
</evidence>
<dbReference type="Proteomes" id="UP001305779">
    <property type="component" value="Unassembled WGS sequence"/>
</dbReference>
<sequence>MPNRRGTGVRLSFVALMSTVIWSLFKFANPERDAKGKKAAAEGAAYEKKRQERKEREEIRRKREERFVREMSRRRGHGRVLVSQTQVQGVDSQFFQFSWLGWVETVKPGYSPSTIDFGENTALQLDGLATLLSRLESQEGETSKHMPCLKIRAF</sequence>
<keyword evidence="3" id="KW-1185">Reference proteome</keyword>
<accession>A0ABR0EHQ2</accession>
<proteinExistence type="predicted"/>
<protein>
    <submittedName>
        <fullName evidence="2">Uncharacterized protein</fullName>
    </submittedName>
</protein>